<dbReference type="Proteomes" id="UP001307705">
    <property type="component" value="Unassembled WGS sequence"/>
</dbReference>
<comment type="caution">
    <text evidence="1">The sequence shown here is derived from an EMBL/GenBank/DDBJ whole genome shotgun (WGS) entry which is preliminary data.</text>
</comment>
<evidence type="ECO:0000313" key="1">
    <source>
        <dbReference type="EMBL" id="GMQ35639.1"/>
    </source>
</evidence>
<organism evidence="1 2">
    <name type="scientific">Algoriphagus taiwanensis</name>
    <dbReference type="NCBI Taxonomy" id="1445656"/>
    <lineage>
        <taxon>Bacteria</taxon>
        <taxon>Pseudomonadati</taxon>
        <taxon>Bacteroidota</taxon>
        <taxon>Cytophagia</taxon>
        <taxon>Cytophagales</taxon>
        <taxon>Cyclobacteriaceae</taxon>
        <taxon>Algoriphagus</taxon>
    </lineage>
</organism>
<keyword evidence="2" id="KW-1185">Reference proteome</keyword>
<reference evidence="1 2" key="1">
    <citation type="submission" date="2023-08" db="EMBL/GenBank/DDBJ databases">
        <title>Draft genome sequence of Algoriphagus taiwanensis.</title>
        <authorList>
            <person name="Takatani N."/>
            <person name="Hosokawa M."/>
            <person name="Sawabe T."/>
        </authorList>
    </citation>
    <scope>NUCLEOTIDE SEQUENCE [LARGE SCALE GENOMIC DNA]</scope>
    <source>
        <strain evidence="1 2">JCM 19755</strain>
    </source>
</reference>
<evidence type="ECO:0008006" key="3">
    <source>
        <dbReference type="Google" id="ProtNLM"/>
    </source>
</evidence>
<dbReference type="EMBL" id="BTPE01000023">
    <property type="protein sequence ID" value="GMQ35639.1"/>
    <property type="molecule type" value="Genomic_DNA"/>
</dbReference>
<name>A0ABQ6Q631_9BACT</name>
<accession>A0ABQ6Q631</accession>
<protein>
    <recommendedName>
        <fullName evidence="3">Lipoprotein</fullName>
    </recommendedName>
</protein>
<dbReference type="RefSeq" id="WP_338230529.1">
    <property type="nucleotide sequence ID" value="NZ_BTPE01000023.1"/>
</dbReference>
<gene>
    <name evidence="1" type="ORF">Ataiwa_39120</name>
</gene>
<evidence type="ECO:0000313" key="2">
    <source>
        <dbReference type="Proteomes" id="UP001307705"/>
    </source>
</evidence>
<sequence>MNILSLMILFSCKEEKCDLFFNDGIYLIYDERYCEKCRLTALSLVDSLVKNEIEYYLISINTISKRKTELEFREFAPIQIYYAKPNDKNCLIDFPEISLIYKNSENIRLLTDLTK</sequence>
<proteinExistence type="predicted"/>